<name>A0A9P3GTB9_9APHY</name>
<dbReference type="EMBL" id="BPQB01000107">
    <property type="protein sequence ID" value="GJE99345.1"/>
    <property type="molecule type" value="Genomic_DNA"/>
</dbReference>
<evidence type="ECO:0000256" key="1">
    <source>
        <dbReference type="SAM" id="SignalP"/>
    </source>
</evidence>
<comment type="caution">
    <text evidence="2">The sequence shown here is derived from an EMBL/GenBank/DDBJ whole genome shotgun (WGS) entry which is preliminary data.</text>
</comment>
<proteinExistence type="predicted"/>
<organism evidence="2 3">
    <name type="scientific">Phanerochaete sordida</name>
    <dbReference type="NCBI Taxonomy" id="48140"/>
    <lineage>
        <taxon>Eukaryota</taxon>
        <taxon>Fungi</taxon>
        <taxon>Dikarya</taxon>
        <taxon>Basidiomycota</taxon>
        <taxon>Agaricomycotina</taxon>
        <taxon>Agaricomycetes</taxon>
        <taxon>Polyporales</taxon>
        <taxon>Phanerochaetaceae</taxon>
        <taxon>Phanerochaete</taxon>
    </lineage>
</organism>
<reference evidence="2 3" key="1">
    <citation type="submission" date="2021-08" db="EMBL/GenBank/DDBJ databases">
        <title>Draft Genome Sequence of Phanerochaete sordida strain YK-624.</title>
        <authorList>
            <person name="Mori T."/>
            <person name="Dohra H."/>
            <person name="Suzuki T."/>
            <person name="Kawagishi H."/>
            <person name="Hirai H."/>
        </authorList>
    </citation>
    <scope>NUCLEOTIDE SEQUENCE [LARGE SCALE GENOMIC DNA]</scope>
    <source>
        <strain evidence="2 3">YK-624</strain>
    </source>
</reference>
<evidence type="ECO:0000313" key="3">
    <source>
        <dbReference type="Proteomes" id="UP000703269"/>
    </source>
</evidence>
<dbReference type="AlphaFoldDB" id="A0A9P3GTB9"/>
<feature type="signal peptide" evidence="1">
    <location>
        <begin position="1"/>
        <end position="17"/>
    </location>
</feature>
<sequence length="81" mass="9168">MSAVFLRTLLWLCRKQASLPDTASDEAATDMKQRIHLLRPQRADPARLRLPSATFLNLNMTRWNEQRSSNLGTLTLAVNSS</sequence>
<gene>
    <name evidence="2" type="ORF">PsYK624_155990</name>
</gene>
<keyword evidence="3" id="KW-1185">Reference proteome</keyword>
<evidence type="ECO:0000313" key="2">
    <source>
        <dbReference type="EMBL" id="GJE99345.1"/>
    </source>
</evidence>
<dbReference type="Proteomes" id="UP000703269">
    <property type="component" value="Unassembled WGS sequence"/>
</dbReference>
<accession>A0A9P3GTB9</accession>
<keyword evidence="1" id="KW-0732">Signal</keyword>
<protein>
    <submittedName>
        <fullName evidence="2">Uncharacterized protein</fullName>
    </submittedName>
</protein>
<feature type="chain" id="PRO_5040361371" evidence="1">
    <location>
        <begin position="18"/>
        <end position="81"/>
    </location>
</feature>